<reference evidence="2 3" key="1">
    <citation type="submission" date="2019-03" db="EMBL/GenBank/DDBJ databases">
        <title>Genomic Encyclopedia of Type Strains, Phase IV (KMG-IV): sequencing the most valuable type-strain genomes for metagenomic binning, comparative biology and taxonomic classification.</title>
        <authorList>
            <person name="Goeker M."/>
        </authorList>
    </citation>
    <scope>NUCLEOTIDE SEQUENCE [LARGE SCALE GENOMIC DNA]</scope>
    <source>
        <strain evidence="2 3">DSM 25287</strain>
    </source>
</reference>
<keyword evidence="3" id="KW-1185">Reference proteome</keyword>
<dbReference type="InterPro" id="IPR021109">
    <property type="entry name" value="Peptidase_aspartic_dom_sf"/>
</dbReference>
<proteinExistence type="predicted"/>
<accession>A0A4R2KY27</accession>
<sequence length="219" mass="23267">MRSPVCFHRLALAFLLLGAAGPAAAAEVRVLALFEGKAVLEVDGRQQTLAQGETGPGGVRVLRASPSEVTVEIDGRVQRLELGRHIGTRYAAPATREAQILRAGNGAYVARGAINGYPVEFLVDTGASTVSLSGREAERLGLAFRTQGSRIGVATAQGVTSGYQLMLARVQVGELTLNNVEAIVIDGEFPVRPLLGMTFLGRIEMRHEQGLLVLRQNAP</sequence>
<dbReference type="Proteomes" id="UP000295765">
    <property type="component" value="Unassembled WGS sequence"/>
</dbReference>
<dbReference type="GO" id="GO:0008233">
    <property type="term" value="F:peptidase activity"/>
    <property type="evidence" value="ECO:0007669"/>
    <property type="project" value="UniProtKB-KW"/>
</dbReference>
<dbReference type="InterPro" id="IPR034122">
    <property type="entry name" value="Retropepsin-like_bacterial"/>
</dbReference>
<organism evidence="2 3">
    <name type="scientific">Plasticicumulans lactativorans</name>
    <dbReference type="NCBI Taxonomy" id="1133106"/>
    <lineage>
        <taxon>Bacteria</taxon>
        <taxon>Pseudomonadati</taxon>
        <taxon>Pseudomonadota</taxon>
        <taxon>Gammaproteobacteria</taxon>
        <taxon>Candidatus Competibacteraceae</taxon>
        <taxon>Plasticicumulans</taxon>
    </lineage>
</organism>
<name>A0A4R2KY27_9GAMM</name>
<dbReference type="GO" id="GO:0006508">
    <property type="term" value="P:proteolysis"/>
    <property type="evidence" value="ECO:0007669"/>
    <property type="project" value="UniProtKB-KW"/>
</dbReference>
<evidence type="ECO:0000256" key="1">
    <source>
        <dbReference type="SAM" id="SignalP"/>
    </source>
</evidence>
<evidence type="ECO:0000313" key="3">
    <source>
        <dbReference type="Proteomes" id="UP000295765"/>
    </source>
</evidence>
<evidence type="ECO:0000313" key="2">
    <source>
        <dbReference type="EMBL" id="TCO78934.1"/>
    </source>
</evidence>
<comment type="caution">
    <text evidence="2">The sequence shown here is derived from an EMBL/GenBank/DDBJ whole genome shotgun (WGS) entry which is preliminary data.</text>
</comment>
<dbReference type="RefSeq" id="WP_132544938.1">
    <property type="nucleotide sequence ID" value="NZ_SLWY01000021.1"/>
</dbReference>
<dbReference type="SUPFAM" id="SSF50630">
    <property type="entry name" value="Acid proteases"/>
    <property type="match status" value="1"/>
</dbReference>
<dbReference type="NCBIfam" id="TIGR02281">
    <property type="entry name" value="clan_AA_DTGA"/>
    <property type="match status" value="1"/>
</dbReference>
<feature type="chain" id="PRO_5020232081" evidence="1">
    <location>
        <begin position="26"/>
        <end position="219"/>
    </location>
</feature>
<protein>
    <submittedName>
        <fullName evidence="2">Aspartyl protease family protein</fullName>
    </submittedName>
</protein>
<dbReference type="AlphaFoldDB" id="A0A4R2KY27"/>
<keyword evidence="2" id="KW-0378">Hydrolase</keyword>
<dbReference type="Gene3D" id="2.40.70.10">
    <property type="entry name" value="Acid Proteases"/>
    <property type="match status" value="1"/>
</dbReference>
<dbReference type="InterPro" id="IPR011969">
    <property type="entry name" value="Clan_AA_Asp_peptidase_C"/>
</dbReference>
<dbReference type="Pfam" id="PF13975">
    <property type="entry name" value="gag-asp_proteas"/>
    <property type="match status" value="1"/>
</dbReference>
<keyword evidence="1" id="KW-0732">Signal</keyword>
<feature type="signal peptide" evidence="1">
    <location>
        <begin position="1"/>
        <end position="25"/>
    </location>
</feature>
<dbReference type="EMBL" id="SLWY01000021">
    <property type="protein sequence ID" value="TCO78934.1"/>
    <property type="molecule type" value="Genomic_DNA"/>
</dbReference>
<keyword evidence="2" id="KW-0645">Protease</keyword>
<dbReference type="CDD" id="cd05483">
    <property type="entry name" value="retropepsin_like_bacteria"/>
    <property type="match status" value="1"/>
</dbReference>
<gene>
    <name evidence="2" type="ORF">EV699_12147</name>
</gene>
<dbReference type="OrthoDB" id="185963at2"/>